<proteinExistence type="predicted"/>
<accession>A0AA37BNL1</accession>
<evidence type="ECO:0000313" key="3">
    <source>
        <dbReference type="Proteomes" id="UP000627984"/>
    </source>
</evidence>
<name>A0AA37BNL1_9ACTN</name>
<sequence length="63" mass="6972">MRAVRMRAVRCEGRMYGCGGCPRPVPGDRVRRAAGVRPRDPVRRGALSRDSGTVQPPLRMRPA</sequence>
<reference evidence="2" key="2">
    <citation type="submission" date="2022-09" db="EMBL/GenBank/DDBJ databases">
        <authorList>
            <person name="Sun Q."/>
            <person name="Ohkuma M."/>
        </authorList>
    </citation>
    <scope>NUCLEOTIDE SEQUENCE</scope>
    <source>
        <strain evidence="2">JCM 3093</strain>
    </source>
</reference>
<evidence type="ECO:0000256" key="1">
    <source>
        <dbReference type="SAM" id="MobiDB-lite"/>
    </source>
</evidence>
<gene>
    <name evidence="2" type="ORF">GCM10010126_67620</name>
</gene>
<feature type="region of interest" description="Disordered" evidence="1">
    <location>
        <begin position="29"/>
        <end position="63"/>
    </location>
</feature>
<comment type="caution">
    <text evidence="2">The sequence shown here is derived from an EMBL/GenBank/DDBJ whole genome shotgun (WGS) entry which is preliminary data.</text>
</comment>
<evidence type="ECO:0000313" key="2">
    <source>
        <dbReference type="EMBL" id="GGK98708.1"/>
    </source>
</evidence>
<dbReference type="AlphaFoldDB" id="A0AA37BNL1"/>
<organism evidence="2 3">
    <name type="scientific">Planomonospora parontospora</name>
    <dbReference type="NCBI Taxonomy" id="58119"/>
    <lineage>
        <taxon>Bacteria</taxon>
        <taxon>Bacillati</taxon>
        <taxon>Actinomycetota</taxon>
        <taxon>Actinomycetes</taxon>
        <taxon>Streptosporangiales</taxon>
        <taxon>Streptosporangiaceae</taxon>
        <taxon>Planomonospora</taxon>
    </lineage>
</organism>
<feature type="compositionally biased region" description="Basic and acidic residues" evidence="1">
    <location>
        <begin position="29"/>
        <end position="43"/>
    </location>
</feature>
<dbReference type="EMBL" id="BMQD01000043">
    <property type="protein sequence ID" value="GGK98708.1"/>
    <property type="molecule type" value="Genomic_DNA"/>
</dbReference>
<protein>
    <submittedName>
        <fullName evidence="2">Uncharacterized protein</fullName>
    </submittedName>
</protein>
<reference evidence="2" key="1">
    <citation type="journal article" date="2014" name="Int. J. Syst. Evol. Microbiol.">
        <title>Complete genome sequence of Corynebacterium casei LMG S-19264T (=DSM 44701T), isolated from a smear-ripened cheese.</title>
        <authorList>
            <consortium name="US DOE Joint Genome Institute (JGI-PGF)"/>
            <person name="Walter F."/>
            <person name="Albersmeier A."/>
            <person name="Kalinowski J."/>
            <person name="Ruckert C."/>
        </authorList>
    </citation>
    <scope>NUCLEOTIDE SEQUENCE</scope>
    <source>
        <strain evidence="2">JCM 3093</strain>
    </source>
</reference>
<dbReference type="Proteomes" id="UP000627984">
    <property type="component" value="Unassembled WGS sequence"/>
</dbReference>